<comment type="caution">
    <text evidence="8">The sequence shown here is derived from an EMBL/GenBank/DDBJ whole genome shotgun (WGS) entry which is preliminary data.</text>
</comment>
<dbReference type="Proteomes" id="UP000604825">
    <property type="component" value="Unassembled WGS sequence"/>
</dbReference>
<evidence type="ECO:0000256" key="5">
    <source>
        <dbReference type="ARBA" id="ARBA00023242"/>
    </source>
</evidence>
<dbReference type="GO" id="GO:0046983">
    <property type="term" value="F:protein dimerization activity"/>
    <property type="evidence" value="ECO:0007669"/>
    <property type="project" value="InterPro"/>
</dbReference>
<accession>A0A811Q3C4</accession>
<reference evidence="8" key="1">
    <citation type="submission" date="2020-10" db="EMBL/GenBank/DDBJ databases">
        <authorList>
            <person name="Han B."/>
            <person name="Lu T."/>
            <person name="Zhao Q."/>
            <person name="Huang X."/>
            <person name="Zhao Y."/>
        </authorList>
    </citation>
    <scope>NUCLEOTIDE SEQUENCE</scope>
</reference>
<keyword evidence="9" id="KW-1185">Reference proteome</keyword>
<keyword evidence="3" id="KW-0805">Transcription regulation</keyword>
<evidence type="ECO:0000259" key="7">
    <source>
        <dbReference type="PROSITE" id="PS50888"/>
    </source>
</evidence>
<keyword evidence="5" id="KW-0539">Nucleus</keyword>
<dbReference type="InterPro" id="IPR036638">
    <property type="entry name" value="HLH_DNA-bd_sf"/>
</dbReference>
<organism evidence="8 9">
    <name type="scientific">Miscanthus lutarioriparius</name>
    <dbReference type="NCBI Taxonomy" id="422564"/>
    <lineage>
        <taxon>Eukaryota</taxon>
        <taxon>Viridiplantae</taxon>
        <taxon>Streptophyta</taxon>
        <taxon>Embryophyta</taxon>
        <taxon>Tracheophyta</taxon>
        <taxon>Spermatophyta</taxon>
        <taxon>Magnoliopsida</taxon>
        <taxon>Liliopsida</taxon>
        <taxon>Poales</taxon>
        <taxon>Poaceae</taxon>
        <taxon>PACMAD clade</taxon>
        <taxon>Panicoideae</taxon>
        <taxon>Andropogonodae</taxon>
        <taxon>Andropogoneae</taxon>
        <taxon>Saccharinae</taxon>
        <taxon>Miscanthus</taxon>
    </lineage>
</organism>
<comment type="subcellular location">
    <subcellularLocation>
        <location evidence="1">Nucleus</location>
    </subcellularLocation>
</comment>
<dbReference type="GO" id="GO:0005634">
    <property type="term" value="C:nucleus"/>
    <property type="evidence" value="ECO:0007669"/>
    <property type="project" value="UniProtKB-SubCell"/>
</dbReference>
<dbReference type="OrthoDB" id="2019494at2759"/>
<evidence type="ECO:0000313" key="9">
    <source>
        <dbReference type="Proteomes" id="UP000604825"/>
    </source>
</evidence>
<dbReference type="InterPro" id="IPR011598">
    <property type="entry name" value="bHLH_dom"/>
</dbReference>
<feature type="region of interest" description="Disordered" evidence="6">
    <location>
        <begin position="1"/>
        <end position="75"/>
    </location>
</feature>
<dbReference type="InterPro" id="IPR045843">
    <property type="entry name" value="IND-like"/>
</dbReference>
<dbReference type="AlphaFoldDB" id="A0A811Q3C4"/>
<evidence type="ECO:0000256" key="4">
    <source>
        <dbReference type="ARBA" id="ARBA00023163"/>
    </source>
</evidence>
<feature type="compositionally biased region" description="Low complexity" evidence="6">
    <location>
        <begin position="174"/>
        <end position="187"/>
    </location>
</feature>
<dbReference type="SUPFAM" id="SSF47459">
    <property type="entry name" value="HLH, helix-loop-helix DNA-binding domain"/>
    <property type="match status" value="1"/>
</dbReference>
<dbReference type="EMBL" id="CAJGYO010000008">
    <property type="protein sequence ID" value="CAD6250412.1"/>
    <property type="molecule type" value="Genomic_DNA"/>
</dbReference>
<dbReference type="Pfam" id="PF00010">
    <property type="entry name" value="HLH"/>
    <property type="match status" value="1"/>
</dbReference>
<feature type="compositionally biased region" description="Low complexity" evidence="6">
    <location>
        <begin position="14"/>
        <end position="28"/>
    </location>
</feature>
<dbReference type="PROSITE" id="PS50888">
    <property type="entry name" value="BHLH"/>
    <property type="match status" value="1"/>
</dbReference>
<feature type="compositionally biased region" description="Basic and acidic residues" evidence="6">
    <location>
        <begin position="48"/>
        <end position="63"/>
    </location>
</feature>
<dbReference type="GO" id="GO:0000981">
    <property type="term" value="F:DNA-binding transcription factor activity, RNA polymerase II-specific"/>
    <property type="evidence" value="ECO:0007669"/>
    <property type="project" value="TreeGrafter"/>
</dbReference>
<evidence type="ECO:0000256" key="1">
    <source>
        <dbReference type="ARBA" id="ARBA00004123"/>
    </source>
</evidence>
<proteinExistence type="inferred from homology"/>
<evidence type="ECO:0000313" key="8">
    <source>
        <dbReference type="EMBL" id="CAD6250412.1"/>
    </source>
</evidence>
<name>A0A811Q3C4_9POAL</name>
<dbReference type="Gene3D" id="4.10.280.10">
    <property type="entry name" value="Helix-loop-helix DNA-binding domain"/>
    <property type="match status" value="1"/>
</dbReference>
<gene>
    <name evidence="8" type="ORF">NCGR_LOCUS34197</name>
</gene>
<protein>
    <recommendedName>
        <fullName evidence="7">BHLH domain-containing protein</fullName>
    </recommendedName>
</protein>
<dbReference type="PANTHER" id="PTHR16223">
    <property type="entry name" value="TRANSCRIPTION FACTOR BHLH83-RELATED"/>
    <property type="match status" value="1"/>
</dbReference>
<sequence length="338" mass="35862">MRRFLQVGGGGGEPSSSSSSGGHHQQQGGLAGQRVAAGLRYRGGDVSLGHEHDDGHRRHDRQTTDGSMDMLARHSSSPVGFFSNLVVDNGYPRSNKAGGSGGGEGQRNHPSTVNNSSGSSSGGRKMKPSSEFNFTGGAQQGGTAGHHLSRISEDGASFPANLMGGDRTAGHGSGESSSGGAMAARSYSGSGGFSIVGPWEESRDIITTLGAYAPQFSGAMAGTALEMAGMDSYMQQQDQVPFKVRAKRGCATHPRSIAERERRTRISEKLRKLQDLVPNMDKQTSTADMLDLAVEHIKGLQSEQQRECTDLKTNAFQFRLITSGYYILDSTQIKGHLI</sequence>
<evidence type="ECO:0000256" key="3">
    <source>
        <dbReference type="ARBA" id="ARBA00023015"/>
    </source>
</evidence>
<keyword evidence="4" id="KW-0804">Transcription</keyword>
<dbReference type="CDD" id="cd11393">
    <property type="entry name" value="bHLH_AtbHLH_like"/>
    <property type="match status" value="1"/>
</dbReference>
<comment type="similarity">
    <text evidence="2">Belongs to the bHLH protein family.</text>
</comment>
<feature type="region of interest" description="Disordered" evidence="6">
    <location>
        <begin position="92"/>
        <end position="187"/>
    </location>
</feature>
<dbReference type="SMART" id="SM00353">
    <property type="entry name" value="HLH"/>
    <property type="match status" value="1"/>
</dbReference>
<evidence type="ECO:0000256" key="2">
    <source>
        <dbReference type="ARBA" id="ARBA00005510"/>
    </source>
</evidence>
<dbReference type="PANTHER" id="PTHR16223:SF325">
    <property type="entry name" value="TRANSCRIPTION FACTOR BHLH128"/>
    <property type="match status" value="1"/>
</dbReference>
<evidence type="ECO:0000256" key="6">
    <source>
        <dbReference type="SAM" id="MobiDB-lite"/>
    </source>
</evidence>
<feature type="domain" description="BHLH" evidence="7">
    <location>
        <begin position="250"/>
        <end position="300"/>
    </location>
</feature>
<dbReference type="InterPro" id="IPR045239">
    <property type="entry name" value="bHLH95_bHLH"/>
</dbReference>
<dbReference type="GO" id="GO:0000978">
    <property type="term" value="F:RNA polymerase II cis-regulatory region sequence-specific DNA binding"/>
    <property type="evidence" value="ECO:0007669"/>
    <property type="project" value="TreeGrafter"/>
</dbReference>